<reference evidence="1 2" key="1">
    <citation type="journal article" date="2012" name="J. Bacteriol.">
        <title>Draft Genome Sequence of the Purple Photosynthetic Bacterium Phaeospirillum molischianum DSM120, a Particularly Versatile Bacterium.</title>
        <authorList>
            <person name="Duquesne K."/>
            <person name="Prima V."/>
            <person name="Ji B."/>
            <person name="Rouy Z."/>
            <person name="Medigue C."/>
            <person name="Talla E."/>
            <person name="Sturgis J.N."/>
        </authorList>
    </citation>
    <scope>NUCLEOTIDE SEQUENCE [LARGE SCALE GENOMIC DNA]</scope>
    <source>
        <strain evidence="2">DSM120</strain>
    </source>
</reference>
<gene>
    <name evidence="1" type="ORF">PHAMO_210341</name>
</gene>
<protein>
    <submittedName>
        <fullName evidence="1">Uncharacterized protein</fullName>
    </submittedName>
</protein>
<accession>H8FR42</accession>
<dbReference type="EMBL" id="CAHP01000014">
    <property type="protein sequence ID" value="CCG40830.1"/>
    <property type="molecule type" value="Genomic_DNA"/>
</dbReference>
<sequence>MGAVRRRSGSGSDLRCRVRQSAARGAVPSRRVPALALSGLAADRVVAAAQSLCLAGRDHQLGDVDDAWGGLAANSHRGSRRRPRPQSGDPARFVGDCGVCWGRSVGGLWHRRLSGGQPASVRCSFEPAGEERRVRARRVAVDLSHRSGLDHRAGGRVRRYFPCGAALGRSSSGAGLYHQRPRHGRNHRHSRIVDVSLHSAVQHRSEFEPDRVGCAIQSLHSDGDVLGGGAASAAGLVLYRVVLYADVGQGYNGNHKKRRWTFRVLRKSAALSGAAFATAALKAEAYYVKEKADVVLHLDLRGDGGAVHRVDQRPVVRSRRCIRPQ</sequence>
<name>H8FR42_MAGML</name>
<comment type="caution">
    <text evidence="1">The sequence shown here is derived from an EMBL/GenBank/DDBJ whole genome shotgun (WGS) entry which is preliminary data.</text>
</comment>
<dbReference type="STRING" id="1150626.PHAMO_210341"/>
<organism evidence="1 2">
    <name type="scientific">Magnetospirillum molischianum DSM 120</name>
    <dbReference type="NCBI Taxonomy" id="1150626"/>
    <lineage>
        <taxon>Bacteria</taxon>
        <taxon>Pseudomonadati</taxon>
        <taxon>Pseudomonadota</taxon>
        <taxon>Alphaproteobacteria</taxon>
        <taxon>Rhodospirillales</taxon>
        <taxon>Rhodospirillaceae</taxon>
        <taxon>Magnetospirillum</taxon>
    </lineage>
</organism>
<dbReference type="Proteomes" id="UP000004169">
    <property type="component" value="Unassembled WGS sequence"/>
</dbReference>
<evidence type="ECO:0000313" key="2">
    <source>
        <dbReference type="Proteomes" id="UP000004169"/>
    </source>
</evidence>
<keyword evidence="2" id="KW-1185">Reference proteome</keyword>
<evidence type="ECO:0000313" key="1">
    <source>
        <dbReference type="EMBL" id="CCG40830.1"/>
    </source>
</evidence>
<proteinExistence type="predicted"/>
<dbReference type="AlphaFoldDB" id="H8FR42"/>